<accession>A0ABY2Q2Y2</accession>
<evidence type="ECO:0000256" key="1">
    <source>
        <dbReference type="SAM" id="Phobius"/>
    </source>
</evidence>
<sequence length="105" mass="11305">MSLEKEWDAIRPDRSQRASQAGMGVLRLALLFGSAAIALALIATPLLDRESRQIYARDNGVFGLDMTSTGSVSRSSSYTVRRSVLQPSPDSVCIIRADGSRSGDC</sequence>
<gene>
    <name evidence="2" type="ORF">E6C48_19355</name>
</gene>
<keyword evidence="1" id="KW-0812">Transmembrane</keyword>
<dbReference type="Proteomes" id="UP000306441">
    <property type="component" value="Unassembled WGS sequence"/>
</dbReference>
<dbReference type="EMBL" id="SSNY01000013">
    <property type="protein sequence ID" value="THF55059.1"/>
    <property type="molecule type" value="Genomic_DNA"/>
</dbReference>
<dbReference type="RefSeq" id="WP_136359831.1">
    <property type="nucleotide sequence ID" value="NZ_SSNY01000013.1"/>
</dbReference>
<feature type="transmembrane region" description="Helical" evidence="1">
    <location>
        <begin position="25"/>
        <end position="47"/>
    </location>
</feature>
<comment type="caution">
    <text evidence="2">The sequence shown here is derived from an EMBL/GenBank/DDBJ whole genome shotgun (WGS) entry which is preliminary data.</text>
</comment>
<proteinExistence type="predicted"/>
<organism evidence="2 3">
    <name type="scientific">Ollibium composti</name>
    <dbReference type="NCBI Taxonomy" id="2675109"/>
    <lineage>
        <taxon>Bacteria</taxon>
        <taxon>Pseudomonadati</taxon>
        <taxon>Pseudomonadota</taxon>
        <taxon>Alphaproteobacteria</taxon>
        <taxon>Hyphomicrobiales</taxon>
        <taxon>Phyllobacteriaceae</taxon>
        <taxon>Ollibium</taxon>
    </lineage>
</organism>
<keyword evidence="3" id="KW-1185">Reference proteome</keyword>
<reference evidence="2 3" key="1">
    <citation type="submission" date="2019-04" db="EMBL/GenBank/DDBJ databases">
        <title>Mesorhizobium composti sp. nov., isolated from compost.</title>
        <authorList>
            <person name="Lin S.-Y."/>
            <person name="Hameed A."/>
            <person name="Hsieh Y.-T."/>
            <person name="Young C.-C."/>
        </authorList>
    </citation>
    <scope>NUCLEOTIDE SEQUENCE [LARGE SCALE GENOMIC DNA]</scope>
    <source>
        <strain evidence="2 3">CC-YTH430</strain>
    </source>
</reference>
<protein>
    <recommendedName>
        <fullName evidence="4">Transmembrane protein</fullName>
    </recommendedName>
</protein>
<evidence type="ECO:0000313" key="3">
    <source>
        <dbReference type="Proteomes" id="UP000306441"/>
    </source>
</evidence>
<keyword evidence="1" id="KW-1133">Transmembrane helix</keyword>
<evidence type="ECO:0000313" key="2">
    <source>
        <dbReference type="EMBL" id="THF55059.1"/>
    </source>
</evidence>
<name>A0ABY2Q2Y2_9HYPH</name>
<keyword evidence="1" id="KW-0472">Membrane</keyword>
<evidence type="ECO:0008006" key="4">
    <source>
        <dbReference type="Google" id="ProtNLM"/>
    </source>
</evidence>